<evidence type="ECO:0000256" key="1">
    <source>
        <dbReference type="SAM" id="MobiDB-lite"/>
    </source>
</evidence>
<evidence type="ECO:0000313" key="3">
    <source>
        <dbReference type="Proteomes" id="UP000436088"/>
    </source>
</evidence>
<feature type="region of interest" description="Disordered" evidence="1">
    <location>
        <begin position="206"/>
        <end position="225"/>
    </location>
</feature>
<dbReference type="Pfam" id="PF00560">
    <property type="entry name" value="LRR_1"/>
    <property type="match status" value="1"/>
</dbReference>
<dbReference type="Gene3D" id="3.80.10.10">
    <property type="entry name" value="Ribonuclease Inhibitor"/>
    <property type="match status" value="1"/>
</dbReference>
<dbReference type="Proteomes" id="UP000436088">
    <property type="component" value="Unassembled WGS sequence"/>
</dbReference>
<dbReference type="SUPFAM" id="SSF52058">
    <property type="entry name" value="L domain-like"/>
    <property type="match status" value="1"/>
</dbReference>
<dbReference type="PANTHER" id="PTHR48009:SF12">
    <property type="entry name" value="LEUCINE-RICH REPEAT RECEPTOR-LIKE PROTEIN KINASE PEPR2"/>
    <property type="match status" value="1"/>
</dbReference>
<name>A0A6A2WFY3_HIBSY</name>
<proteinExistence type="predicted"/>
<reference evidence="2" key="1">
    <citation type="submission" date="2019-09" db="EMBL/GenBank/DDBJ databases">
        <title>Draft genome information of white flower Hibiscus syriacus.</title>
        <authorList>
            <person name="Kim Y.-M."/>
        </authorList>
    </citation>
    <scope>NUCLEOTIDE SEQUENCE [LARGE SCALE GENOMIC DNA]</scope>
    <source>
        <strain evidence="2">YM2019G1</strain>
    </source>
</reference>
<sequence>MAWTGHDGDDVDALPKRLNLRTHPADVQVLKYLKNGVYPPSIAPDLDRAPGISPLTHATTSSLTTSLAASGLSGNSVTVEIPAVLGSLPHLKELYLDNNHIHGPIPSIFNNLTRFKRLEIQRNYIFDEFPDLGSLRKIYFLDASDNSASVYMTHDYGSDTSWLFQKICISFSTWGYAIFAANLFGHGRFNGLRCYLDLTPPPVPPNTLKKKRRCRKRKTTPKNWMSTSSVESGFFTSGSFEDFGINDRETETLVSSSRSFSNDSPSEMFNTNLKIILKTKPTRQSKKKPKKIKKTRRYAIRFSLSESESPARLSSFLQWMILCTVDGRVRESFVVVKK</sequence>
<protein>
    <submittedName>
        <fullName evidence="2">Uncharacterized protein</fullName>
    </submittedName>
</protein>
<organism evidence="2 3">
    <name type="scientific">Hibiscus syriacus</name>
    <name type="common">Rose of Sharon</name>
    <dbReference type="NCBI Taxonomy" id="106335"/>
    <lineage>
        <taxon>Eukaryota</taxon>
        <taxon>Viridiplantae</taxon>
        <taxon>Streptophyta</taxon>
        <taxon>Embryophyta</taxon>
        <taxon>Tracheophyta</taxon>
        <taxon>Spermatophyta</taxon>
        <taxon>Magnoliopsida</taxon>
        <taxon>eudicotyledons</taxon>
        <taxon>Gunneridae</taxon>
        <taxon>Pentapetalae</taxon>
        <taxon>rosids</taxon>
        <taxon>malvids</taxon>
        <taxon>Malvales</taxon>
        <taxon>Malvaceae</taxon>
        <taxon>Malvoideae</taxon>
        <taxon>Hibiscus</taxon>
    </lineage>
</organism>
<dbReference type="PANTHER" id="PTHR48009">
    <property type="entry name" value="LEUCINE-RICH REPEAT (LRR) FAMILY PROTEIN"/>
    <property type="match status" value="1"/>
</dbReference>
<dbReference type="InterPro" id="IPR053213">
    <property type="entry name" value="RLP29"/>
</dbReference>
<comment type="caution">
    <text evidence="2">The sequence shown here is derived from an EMBL/GenBank/DDBJ whole genome shotgun (WGS) entry which is preliminary data.</text>
</comment>
<gene>
    <name evidence="2" type="ORF">F3Y22_tig00116983pilonHSYRG00029</name>
</gene>
<evidence type="ECO:0000313" key="2">
    <source>
        <dbReference type="EMBL" id="KAE8657732.1"/>
    </source>
</evidence>
<feature type="compositionally biased region" description="Basic residues" evidence="1">
    <location>
        <begin position="208"/>
        <end position="220"/>
    </location>
</feature>
<dbReference type="EMBL" id="VEPZ02001755">
    <property type="protein sequence ID" value="KAE8657732.1"/>
    <property type="molecule type" value="Genomic_DNA"/>
</dbReference>
<dbReference type="InterPro" id="IPR032675">
    <property type="entry name" value="LRR_dom_sf"/>
</dbReference>
<keyword evidence="3" id="KW-1185">Reference proteome</keyword>
<accession>A0A6A2WFY3</accession>
<dbReference type="AlphaFoldDB" id="A0A6A2WFY3"/>
<dbReference type="InterPro" id="IPR001611">
    <property type="entry name" value="Leu-rich_rpt"/>
</dbReference>